<name>A0A2S2DZM8_9ALTE</name>
<dbReference type="Proteomes" id="UP000245728">
    <property type="component" value="Chromosome"/>
</dbReference>
<proteinExistence type="predicted"/>
<evidence type="ECO:0000259" key="2">
    <source>
        <dbReference type="PROSITE" id="PS51833"/>
    </source>
</evidence>
<keyword evidence="4" id="KW-1185">Reference proteome</keyword>
<dbReference type="PIRSF" id="PIRSF003180">
    <property type="entry name" value="DiGMPpdiest_YuxH"/>
    <property type="match status" value="1"/>
</dbReference>
<dbReference type="InterPro" id="IPR001633">
    <property type="entry name" value="EAL_dom"/>
</dbReference>
<organism evidence="3 4">
    <name type="scientific">Saliniradius amylolyticus</name>
    <dbReference type="NCBI Taxonomy" id="2183582"/>
    <lineage>
        <taxon>Bacteria</taxon>
        <taxon>Pseudomonadati</taxon>
        <taxon>Pseudomonadota</taxon>
        <taxon>Gammaproteobacteria</taxon>
        <taxon>Alteromonadales</taxon>
        <taxon>Alteromonadaceae</taxon>
        <taxon>Saliniradius</taxon>
    </lineage>
</organism>
<evidence type="ECO:0000313" key="3">
    <source>
        <dbReference type="EMBL" id="AWL10854.1"/>
    </source>
</evidence>
<dbReference type="OrthoDB" id="9804751at2"/>
<gene>
    <name evidence="3" type="ORF">HMF8227_00348</name>
</gene>
<dbReference type="PROSITE" id="PS51833">
    <property type="entry name" value="HDOD"/>
    <property type="match status" value="1"/>
</dbReference>
<dbReference type="EMBL" id="CP029347">
    <property type="protein sequence ID" value="AWL10854.1"/>
    <property type="molecule type" value="Genomic_DNA"/>
</dbReference>
<dbReference type="Pfam" id="PF00563">
    <property type="entry name" value="EAL"/>
    <property type="match status" value="1"/>
</dbReference>
<dbReference type="SMART" id="SM00052">
    <property type="entry name" value="EAL"/>
    <property type="match status" value="1"/>
</dbReference>
<dbReference type="RefSeq" id="WP_109338540.1">
    <property type="nucleotide sequence ID" value="NZ_CP029347.1"/>
</dbReference>
<dbReference type="InterPro" id="IPR052340">
    <property type="entry name" value="RNase_Y/CdgJ"/>
</dbReference>
<evidence type="ECO:0000313" key="4">
    <source>
        <dbReference type="Proteomes" id="UP000245728"/>
    </source>
</evidence>
<dbReference type="KEGG" id="salh:HMF8227_00348"/>
<dbReference type="Gene3D" id="3.20.20.450">
    <property type="entry name" value="EAL domain"/>
    <property type="match status" value="1"/>
</dbReference>
<protein>
    <submittedName>
        <fullName evidence="3">Uncharacterized protein</fullName>
    </submittedName>
</protein>
<dbReference type="PANTHER" id="PTHR33525">
    <property type="match status" value="1"/>
</dbReference>
<feature type="domain" description="EAL" evidence="1">
    <location>
        <begin position="1"/>
        <end position="206"/>
    </location>
</feature>
<reference evidence="3 4" key="1">
    <citation type="submission" date="2018-05" db="EMBL/GenBank/DDBJ databases">
        <title>Salinimonas sp. HMF8227 Genome sequencing and assembly.</title>
        <authorList>
            <person name="Kang H."/>
            <person name="Kang J."/>
            <person name="Cha I."/>
            <person name="Kim H."/>
            <person name="Joh K."/>
        </authorList>
    </citation>
    <scope>NUCLEOTIDE SEQUENCE [LARGE SCALE GENOMIC DNA]</scope>
    <source>
        <strain evidence="3 4">HMF8227</strain>
    </source>
</reference>
<dbReference type="InterPro" id="IPR013976">
    <property type="entry name" value="HDOD"/>
</dbReference>
<dbReference type="SUPFAM" id="SSF141868">
    <property type="entry name" value="EAL domain-like"/>
    <property type="match status" value="1"/>
</dbReference>
<evidence type="ECO:0000259" key="1">
    <source>
        <dbReference type="PROSITE" id="PS50883"/>
    </source>
</evidence>
<accession>A0A2S2DZM8</accession>
<dbReference type="PROSITE" id="PS50883">
    <property type="entry name" value="EAL"/>
    <property type="match status" value="1"/>
</dbReference>
<dbReference type="InterPro" id="IPR035919">
    <property type="entry name" value="EAL_sf"/>
</dbReference>
<feature type="domain" description="HDOD" evidence="2">
    <location>
        <begin position="200"/>
        <end position="386"/>
    </location>
</feature>
<sequence>MDNHSYVARQAILDRQQRLHGYELLYRDGEHNAFPDIGPDIATTKLLAEQYLSHGFDELIGGKRAFINFHEQALLQGLPKILEPSQVVIEILETVPPSKALLDVCRELKKMGYRLALDDHDFDSQWGEFLPFVDLVKVDLMAHGLDEVQKNLTPFREAGVKLLAERVETQQEFEQCKDLGFDYFQGFFFARPQMVKRPQLALSRLSLLELTAEANAADLNLAKVNALMENDVALSYRLLRFINNPLLYKSQPITSLRHALNFLGQIELKKFIGMMVMAAINTDKPAELTHVALIRAKFCELLARDRGDKGDPPAGFLLGLFSTLDALLDQPMQYVVDKLPLAEEIRQALCGEGKLYAYLALIEAMERAEWQKVGEIAQRLDVTEQPISQFYRQALEWGDAMNISLAEPRPA</sequence>
<dbReference type="InterPro" id="IPR014408">
    <property type="entry name" value="dGMP_Pdiesterase_EAL/HD-GYP"/>
</dbReference>
<dbReference type="PANTHER" id="PTHR33525:SF4">
    <property type="entry name" value="CYCLIC DI-GMP PHOSPHODIESTERASE CDGJ"/>
    <property type="match status" value="1"/>
</dbReference>
<dbReference type="AlphaFoldDB" id="A0A2S2DZM8"/>
<dbReference type="Gene3D" id="1.10.3210.10">
    <property type="entry name" value="Hypothetical protein af1432"/>
    <property type="match status" value="1"/>
</dbReference>
<dbReference type="SUPFAM" id="SSF109604">
    <property type="entry name" value="HD-domain/PDEase-like"/>
    <property type="match status" value="1"/>
</dbReference>
<dbReference type="Pfam" id="PF08668">
    <property type="entry name" value="HDOD"/>
    <property type="match status" value="1"/>
</dbReference>